<evidence type="ECO:0000313" key="3">
    <source>
        <dbReference type="Proteomes" id="UP000433788"/>
    </source>
</evidence>
<evidence type="ECO:0000256" key="1">
    <source>
        <dbReference type="SAM" id="Phobius"/>
    </source>
</evidence>
<comment type="caution">
    <text evidence="2">The sequence shown here is derived from an EMBL/GenBank/DDBJ whole genome shotgun (WGS) entry which is preliminary data.</text>
</comment>
<keyword evidence="1" id="KW-0812">Transmembrane</keyword>
<keyword evidence="1" id="KW-0472">Membrane</keyword>
<organism evidence="2 3">
    <name type="scientific">Spiribacter salilacus</name>
    <dbReference type="NCBI Taxonomy" id="2664894"/>
    <lineage>
        <taxon>Bacteria</taxon>
        <taxon>Pseudomonadati</taxon>
        <taxon>Pseudomonadota</taxon>
        <taxon>Gammaproteobacteria</taxon>
        <taxon>Chromatiales</taxon>
        <taxon>Ectothiorhodospiraceae</taxon>
        <taxon>Spiribacter</taxon>
    </lineage>
</organism>
<accession>A0A6N7QN40</accession>
<dbReference type="AlphaFoldDB" id="A0A6N7QN40"/>
<gene>
    <name evidence="2" type="ORF">GH984_04030</name>
</gene>
<protein>
    <submittedName>
        <fullName evidence="2">Uncharacterized protein</fullName>
    </submittedName>
</protein>
<proteinExistence type="predicted"/>
<feature type="transmembrane region" description="Helical" evidence="1">
    <location>
        <begin position="66"/>
        <end position="87"/>
    </location>
</feature>
<evidence type="ECO:0000313" key="2">
    <source>
        <dbReference type="EMBL" id="MRH77866.1"/>
    </source>
</evidence>
<feature type="transmembrane region" description="Helical" evidence="1">
    <location>
        <begin position="42"/>
        <end position="59"/>
    </location>
</feature>
<reference evidence="2 3" key="1">
    <citation type="submission" date="2019-11" db="EMBL/GenBank/DDBJ databases">
        <authorList>
            <person name="Zhang X.Y."/>
        </authorList>
    </citation>
    <scope>NUCLEOTIDE SEQUENCE [LARGE SCALE GENOMIC DNA]</scope>
    <source>
        <strain evidence="2 3">C176</strain>
    </source>
</reference>
<dbReference type="RefSeq" id="WP_153718927.1">
    <property type="nucleotide sequence ID" value="NZ_WJPP01000002.1"/>
</dbReference>
<dbReference type="Proteomes" id="UP000433788">
    <property type="component" value="Unassembled WGS sequence"/>
</dbReference>
<dbReference type="EMBL" id="WJPP01000002">
    <property type="protein sequence ID" value="MRH77866.1"/>
    <property type="molecule type" value="Genomic_DNA"/>
</dbReference>
<sequence>MSHYLSKAAAYLLAIWHLHQPPLASASALERARWCRDHCGQFAARWFAFGAALWLLFTTPFVSSPVLAFLGLFGLAMGMWHITWQIVAQKKAGLPPIDKPVDFPKDDDFS</sequence>
<name>A0A6N7QN40_9GAMM</name>
<keyword evidence="1" id="KW-1133">Transmembrane helix</keyword>
<keyword evidence="3" id="KW-1185">Reference proteome</keyword>